<accession>A0A1H2XCW8</accession>
<dbReference type="GO" id="GO:0006040">
    <property type="term" value="P:amino sugar metabolic process"/>
    <property type="evidence" value="ECO:0007669"/>
    <property type="project" value="InterPro"/>
</dbReference>
<comment type="similarity">
    <text evidence="1">Belongs to the anhydro-N-acetylmuramic acid kinase family.</text>
</comment>
<comment type="pathway">
    <text evidence="1">Amino-sugar metabolism; 1,6-anhydro-N-acetylmuramate degradation.</text>
</comment>
<organism evidence="2 3">
    <name type="scientific">Marinobacter mobilis</name>
    <dbReference type="NCBI Taxonomy" id="488533"/>
    <lineage>
        <taxon>Bacteria</taxon>
        <taxon>Pseudomonadati</taxon>
        <taxon>Pseudomonadota</taxon>
        <taxon>Gammaproteobacteria</taxon>
        <taxon>Pseudomonadales</taxon>
        <taxon>Marinobacteraceae</taxon>
        <taxon>Marinobacter</taxon>
    </lineage>
</organism>
<name>A0A1H2XCW8_9GAMM</name>
<keyword evidence="3" id="KW-1185">Reference proteome</keyword>
<dbReference type="InterPro" id="IPR005338">
    <property type="entry name" value="Anhydro_N_Ac-Mur_kinase"/>
</dbReference>
<feature type="binding site" evidence="1">
    <location>
        <begin position="12"/>
        <end position="19"/>
    </location>
    <ligand>
        <name>ATP</name>
        <dbReference type="ChEBI" id="CHEBI:30616"/>
    </ligand>
</feature>
<dbReference type="NCBIfam" id="NF007139">
    <property type="entry name" value="PRK09585.1-3"/>
    <property type="match status" value="1"/>
</dbReference>
<dbReference type="GO" id="GO:0016301">
    <property type="term" value="F:kinase activity"/>
    <property type="evidence" value="ECO:0007669"/>
    <property type="project" value="UniProtKB-KW"/>
</dbReference>
<reference evidence="2 3" key="1">
    <citation type="submission" date="2016-10" db="EMBL/GenBank/DDBJ databases">
        <authorList>
            <person name="de Groot N.N."/>
        </authorList>
    </citation>
    <scope>NUCLEOTIDE SEQUENCE [LARGE SCALE GENOMIC DNA]</scope>
    <source>
        <strain evidence="2 3">CGMCC 1.7059</strain>
    </source>
</reference>
<gene>
    <name evidence="1" type="primary">anmK</name>
    <name evidence="2" type="ORF">SAMN04487960_1054</name>
</gene>
<dbReference type="PANTHER" id="PTHR30605">
    <property type="entry name" value="ANHYDRO-N-ACETYLMURAMIC ACID KINASE"/>
    <property type="match status" value="1"/>
</dbReference>
<comment type="pathway">
    <text evidence="1">Cell wall biogenesis; peptidoglycan recycling.</text>
</comment>
<evidence type="ECO:0000313" key="3">
    <source>
        <dbReference type="Proteomes" id="UP000199675"/>
    </source>
</evidence>
<dbReference type="GO" id="GO:0097175">
    <property type="term" value="P:1,6-anhydro-N-acetyl-beta-muramic acid catabolic process"/>
    <property type="evidence" value="ECO:0007669"/>
    <property type="project" value="UniProtKB-UniRule"/>
</dbReference>
<dbReference type="AlphaFoldDB" id="A0A1H2XCW8"/>
<comment type="catalytic activity">
    <reaction evidence="1">
        <text>1,6-anhydro-N-acetyl-beta-muramate + ATP + H2O = N-acetyl-D-muramate 6-phosphate + ADP + H(+)</text>
        <dbReference type="Rhea" id="RHEA:24952"/>
        <dbReference type="ChEBI" id="CHEBI:15377"/>
        <dbReference type="ChEBI" id="CHEBI:15378"/>
        <dbReference type="ChEBI" id="CHEBI:30616"/>
        <dbReference type="ChEBI" id="CHEBI:58690"/>
        <dbReference type="ChEBI" id="CHEBI:58722"/>
        <dbReference type="ChEBI" id="CHEBI:456216"/>
        <dbReference type="EC" id="2.7.1.170"/>
    </reaction>
</comment>
<evidence type="ECO:0000313" key="2">
    <source>
        <dbReference type="EMBL" id="SDW90641.1"/>
    </source>
</evidence>
<keyword evidence="1" id="KW-0067">ATP-binding</keyword>
<dbReference type="EC" id="2.7.1.170" evidence="1"/>
<keyword evidence="1" id="KW-0119">Carbohydrate metabolism</keyword>
<sequence>MKPAAYIGLMSGTSMDGIDAVLTSFSEGRAVIHSTCTICYPDELKHRLIKLCQNQGCPDELGALDHAIGELFSQAALGVLDSAAAADVDVKAIGSHGQTIRHQPRGTNAFSMQLGDPNLIVEATGITTIADFRRRDMAAGGEGAPLVPAFHQAIFGSPGQNLCIVNIGGIANISCLLNTPTEQVYGFDTGPGNALMDAWCLDQTGKSYDENGDWANEGRVIQPLLSDMLSDAYFTLPAPKSTGKEKFNLDWIKTFLNRHPDTSPSDVQRTLLELTVISIAKQLPESADLKVYICGGGSRNRLLMQELRRACSPFSVNSTAEIGLDPQWVEAAAFAWLAQQTLNRKPGNLPAVTGAKGERILGAVYWP</sequence>
<dbReference type="GO" id="GO:0005524">
    <property type="term" value="F:ATP binding"/>
    <property type="evidence" value="ECO:0007669"/>
    <property type="project" value="UniProtKB-UniRule"/>
</dbReference>
<dbReference type="SUPFAM" id="SSF53067">
    <property type="entry name" value="Actin-like ATPase domain"/>
    <property type="match status" value="1"/>
</dbReference>
<dbReference type="HAMAP" id="MF_01270">
    <property type="entry name" value="AnhMurNAc_kinase"/>
    <property type="match status" value="1"/>
</dbReference>
<dbReference type="PANTHER" id="PTHR30605:SF0">
    <property type="entry name" value="ANHYDRO-N-ACETYLMURAMIC ACID KINASE"/>
    <property type="match status" value="1"/>
</dbReference>
<dbReference type="GO" id="GO:0016773">
    <property type="term" value="F:phosphotransferase activity, alcohol group as acceptor"/>
    <property type="evidence" value="ECO:0007669"/>
    <property type="project" value="UniProtKB-UniRule"/>
</dbReference>
<evidence type="ECO:0000256" key="1">
    <source>
        <dbReference type="HAMAP-Rule" id="MF_01270"/>
    </source>
</evidence>
<dbReference type="EMBL" id="FNNE01000005">
    <property type="protein sequence ID" value="SDW90641.1"/>
    <property type="molecule type" value="Genomic_DNA"/>
</dbReference>
<keyword evidence="1" id="KW-0547">Nucleotide-binding</keyword>
<dbReference type="InterPro" id="IPR043129">
    <property type="entry name" value="ATPase_NBD"/>
</dbReference>
<dbReference type="UniPathway" id="UPA00544"/>
<dbReference type="OrthoDB" id="9763949at2"/>
<dbReference type="STRING" id="488533.SAMN04487960_1054"/>
<dbReference type="Gene3D" id="3.30.420.40">
    <property type="match status" value="2"/>
</dbReference>
<keyword evidence="1 2" id="KW-0418">Kinase</keyword>
<dbReference type="GO" id="GO:0009254">
    <property type="term" value="P:peptidoglycan turnover"/>
    <property type="evidence" value="ECO:0007669"/>
    <property type="project" value="UniProtKB-UniRule"/>
</dbReference>
<comment type="function">
    <text evidence="1">Catalyzes the specific phosphorylation of 1,6-anhydro-N-acetylmuramic acid (anhMurNAc) with the simultaneous cleavage of the 1,6-anhydro ring, generating MurNAc-6-P. Is required for the utilization of anhMurNAc either imported from the medium or derived from its own cell wall murein, and thus plays a role in cell wall recycling.</text>
</comment>
<dbReference type="CDD" id="cd24050">
    <property type="entry name" value="ASKHA_NBD_ANMK"/>
    <property type="match status" value="1"/>
</dbReference>
<proteinExistence type="inferred from homology"/>
<dbReference type="RefSeq" id="WP_091812591.1">
    <property type="nucleotide sequence ID" value="NZ_FNNE01000005.1"/>
</dbReference>
<dbReference type="Pfam" id="PF03702">
    <property type="entry name" value="AnmK"/>
    <property type="match status" value="1"/>
</dbReference>
<dbReference type="Proteomes" id="UP000199675">
    <property type="component" value="Unassembled WGS sequence"/>
</dbReference>
<protein>
    <recommendedName>
        <fullName evidence="1">Anhydro-N-acetylmuramic acid kinase</fullName>
        <ecNumber evidence="1">2.7.1.170</ecNumber>
    </recommendedName>
    <alternativeName>
        <fullName evidence="1">AnhMurNAc kinase</fullName>
    </alternativeName>
</protein>
<dbReference type="UniPathway" id="UPA00343"/>
<keyword evidence="1" id="KW-0808">Transferase</keyword>